<protein>
    <submittedName>
        <fullName evidence="1">Uncharacterized protein</fullName>
    </submittedName>
</protein>
<dbReference type="Proteomes" id="UP000053647">
    <property type="component" value="Unassembled WGS sequence"/>
</dbReference>
<evidence type="ECO:0000313" key="1">
    <source>
        <dbReference type="EMBL" id="KIJ10401.1"/>
    </source>
</evidence>
<organism evidence="1 2">
    <name type="scientific">Paxillus involutus ATCC 200175</name>
    <dbReference type="NCBI Taxonomy" id="664439"/>
    <lineage>
        <taxon>Eukaryota</taxon>
        <taxon>Fungi</taxon>
        <taxon>Dikarya</taxon>
        <taxon>Basidiomycota</taxon>
        <taxon>Agaricomycotina</taxon>
        <taxon>Agaricomycetes</taxon>
        <taxon>Agaricomycetidae</taxon>
        <taxon>Boletales</taxon>
        <taxon>Paxilineae</taxon>
        <taxon>Paxillaceae</taxon>
        <taxon>Paxillus</taxon>
    </lineage>
</organism>
<reference evidence="2" key="2">
    <citation type="submission" date="2015-01" db="EMBL/GenBank/DDBJ databases">
        <title>Evolutionary Origins and Diversification of the Mycorrhizal Mutualists.</title>
        <authorList>
            <consortium name="DOE Joint Genome Institute"/>
            <consortium name="Mycorrhizal Genomics Consortium"/>
            <person name="Kohler A."/>
            <person name="Kuo A."/>
            <person name="Nagy L.G."/>
            <person name="Floudas D."/>
            <person name="Copeland A."/>
            <person name="Barry K.W."/>
            <person name="Cichocki N."/>
            <person name="Veneault-Fourrey C."/>
            <person name="LaButti K."/>
            <person name="Lindquist E.A."/>
            <person name="Lipzen A."/>
            <person name="Lundell T."/>
            <person name="Morin E."/>
            <person name="Murat C."/>
            <person name="Riley R."/>
            <person name="Ohm R."/>
            <person name="Sun H."/>
            <person name="Tunlid A."/>
            <person name="Henrissat B."/>
            <person name="Grigoriev I.V."/>
            <person name="Hibbett D.S."/>
            <person name="Martin F."/>
        </authorList>
    </citation>
    <scope>NUCLEOTIDE SEQUENCE [LARGE SCALE GENOMIC DNA]</scope>
    <source>
        <strain evidence="2">ATCC 200175</strain>
    </source>
</reference>
<gene>
    <name evidence="1" type="ORF">PAXINDRAFT_16628</name>
</gene>
<dbReference type="AlphaFoldDB" id="A0A0C9TT47"/>
<keyword evidence="2" id="KW-1185">Reference proteome</keyword>
<sequence length="204" mass="23046">MSGLFTQHPSTMFIGLALERSNGKNISGGVFSIGEYDPRFSNVSGTPKHPITPPPSSHWTLAMSNMSINGKDRHTLNQTWKERKGVRPSPSSTVGRVWRISRVTPSMDSWYVPCISQANLSFIFESDTHPVNLMEPTTPVTITDDGKQYTVCPSSFRTPLNWKQADVDFPLGYVHARRLLCLQIQQLDNVRRRFKERLDPATLE</sequence>
<reference evidence="1 2" key="1">
    <citation type="submission" date="2014-06" db="EMBL/GenBank/DDBJ databases">
        <authorList>
            <consortium name="DOE Joint Genome Institute"/>
            <person name="Kuo A."/>
            <person name="Kohler A."/>
            <person name="Nagy L.G."/>
            <person name="Floudas D."/>
            <person name="Copeland A."/>
            <person name="Barry K.W."/>
            <person name="Cichocki N."/>
            <person name="Veneault-Fourrey C."/>
            <person name="LaButti K."/>
            <person name="Lindquist E.A."/>
            <person name="Lipzen A."/>
            <person name="Lundell T."/>
            <person name="Morin E."/>
            <person name="Murat C."/>
            <person name="Sun H."/>
            <person name="Tunlid A."/>
            <person name="Henrissat B."/>
            <person name="Grigoriev I.V."/>
            <person name="Hibbett D.S."/>
            <person name="Martin F."/>
            <person name="Nordberg H.P."/>
            <person name="Cantor M.N."/>
            <person name="Hua S.X."/>
        </authorList>
    </citation>
    <scope>NUCLEOTIDE SEQUENCE [LARGE SCALE GENOMIC DNA]</scope>
    <source>
        <strain evidence="1 2">ATCC 200175</strain>
    </source>
</reference>
<evidence type="ECO:0000313" key="2">
    <source>
        <dbReference type="Proteomes" id="UP000053647"/>
    </source>
</evidence>
<dbReference type="HOGENOM" id="CLU_1343637_0_0_1"/>
<dbReference type="OrthoDB" id="771136at2759"/>
<proteinExistence type="predicted"/>
<name>A0A0C9TT47_PAXIN</name>
<accession>A0A0C9TT47</accession>
<dbReference type="EMBL" id="KN819407">
    <property type="protein sequence ID" value="KIJ10401.1"/>
    <property type="molecule type" value="Genomic_DNA"/>
</dbReference>